<proteinExistence type="predicted"/>
<protein>
    <recommendedName>
        <fullName evidence="4">Carboxypeptidase regulatory-like domain-containing protein</fullName>
    </recommendedName>
</protein>
<dbReference type="RefSeq" id="WP_089272769.1">
    <property type="nucleotide sequence ID" value="NZ_FZOC01000002.1"/>
</dbReference>
<accession>A0A238Z4Y9</accession>
<dbReference type="InterPro" id="IPR013783">
    <property type="entry name" value="Ig-like_fold"/>
</dbReference>
<dbReference type="AlphaFoldDB" id="A0A238Z4Y9"/>
<feature type="chain" id="PRO_5012737536" description="Carboxypeptidase regulatory-like domain-containing protein" evidence="1">
    <location>
        <begin position="24"/>
        <end position="106"/>
    </location>
</feature>
<feature type="signal peptide" evidence="1">
    <location>
        <begin position="1"/>
        <end position="23"/>
    </location>
</feature>
<gene>
    <name evidence="2" type="ORF">SAMN04488503_1222</name>
</gene>
<sequence length="106" mass="11027">MKKNILAAAALAALLLASVPAWAHTPLCDCFDNGDGTVTCQGSFSDGSSSAGVKMSVRDDKGTVLADGKMNKDSEFTFKKPSGAYTVRFDAGAGHALEIKSSRIVK</sequence>
<evidence type="ECO:0000313" key="3">
    <source>
        <dbReference type="Proteomes" id="UP000198324"/>
    </source>
</evidence>
<dbReference type="EMBL" id="FZOC01000002">
    <property type="protein sequence ID" value="SNR77913.1"/>
    <property type="molecule type" value="Genomic_DNA"/>
</dbReference>
<evidence type="ECO:0000256" key="1">
    <source>
        <dbReference type="SAM" id="SignalP"/>
    </source>
</evidence>
<evidence type="ECO:0000313" key="2">
    <source>
        <dbReference type="EMBL" id="SNR77913.1"/>
    </source>
</evidence>
<reference evidence="2 3" key="1">
    <citation type="submission" date="2017-06" db="EMBL/GenBank/DDBJ databases">
        <authorList>
            <person name="Kim H.J."/>
            <person name="Triplett B.A."/>
        </authorList>
    </citation>
    <scope>NUCLEOTIDE SEQUENCE [LARGE SCALE GENOMIC DNA]</scope>
    <source>
        <strain evidence="2 3">DSM 13116</strain>
    </source>
</reference>
<evidence type="ECO:0008006" key="4">
    <source>
        <dbReference type="Google" id="ProtNLM"/>
    </source>
</evidence>
<name>A0A238Z4Y9_9BACT</name>
<dbReference type="Gene3D" id="2.60.40.10">
    <property type="entry name" value="Immunoglobulins"/>
    <property type="match status" value="1"/>
</dbReference>
<organism evidence="2 3">
    <name type="scientific">Humidesulfovibrio mexicanus</name>
    <dbReference type="NCBI Taxonomy" id="147047"/>
    <lineage>
        <taxon>Bacteria</taxon>
        <taxon>Pseudomonadati</taxon>
        <taxon>Thermodesulfobacteriota</taxon>
        <taxon>Desulfovibrionia</taxon>
        <taxon>Desulfovibrionales</taxon>
        <taxon>Desulfovibrionaceae</taxon>
        <taxon>Humidesulfovibrio</taxon>
    </lineage>
</organism>
<keyword evidence="1" id="KW-0732">Signal</keyword>
<keyword evidence="3" id="KW-1185">Reference proteome</keyword>
<dbReference type="Proteomes" id="UP000198324">
    <property type="component" value="Unassembled WGS sequence"/>
</dbReference>
<dbReference type="OrthoDB" id="363007at2"/>